<evidence type="ECO:0000313" key="2">
    <source>
        <dbReference type="Proteomes" id="UP001238603"/>
    </source>
</evidence>
<name>A0ABT7LNJ5_9BURK</name>
<proteinExistence type="predicted"/>
<evidence type="ECO:0008006" key="3">
    <source>
        <dbReference type="Google" id="ProtNLM"/>
    </source>
</evidence>
<dbReference type="Proteomes" id="UP001238603">
    <property type="component" value="Unassembled WGS sequence"/>
</dbReference>
<reference evidence="1 2" key="1">
    <citation type="submission" date="2023-06" db="EMBL/GenBank/DDBJ databases">
        <title>Pelomonas sp. APW6 16S ribosomal RNA gene genome sequencing and assembly.</title>
        <authorList>
            <person name="Woo H."/>
        </authorList>
    </citation>
    <scope>NUCLEOTIDE SEQUENCE [LARGE SCALE GENOMIC DNA]</scope>
    <source>
        <strain evidence="1 2">APW6</strain>
    </source>
</reference>
<comment type="caution">
    <text evidence="1">The sequence shown here is derived from an EMBL/GenBank/DDBJ whole genome shotgun (WGS) entry which is preliminary data.</text>
</comment>
<dbReference type="RefSeq" id="WP_285983124.1">
    <property type="nucleotide sequence ID" value="NZ_JASVDS010000003.1"/>
</dbReference>
<organism evidence="1 2">
    <name type="scientific">Roseateles subflavus</name>
    <dbReference type="NCBI Taxonomy" id="3053353"/>
    <lineage>
        <taxon>Bacteria</taxon>
        <taxon>Pseudomonadati</taxon>
        <taxon>Pseudomonadota</taxon>
        <taxon>Betaproteobacteria</taxon>
        <taxon>Burkholderiales</taxon>
        <taxon>Sphaerotilaceae</taxon>
        <taxon>Roseateles</taxon>
    </lineage>
</organism>
<sequence length="317" mass="34196">MHLVIPYASAADPQALAALAELSLPALDSALAFLTPGGLAGGTAPLETGAPDEYSLELPHERLLASLCGLPPDTPAPLAAWALAQAGQAPGALAWARLTPLHCDVGSDQVTALDPAALDLDEARSQAFFDALAPLFPEDEGWTRRHLAPGQWFLAHEQLAGLPTASLDRVIHRNVDAWLPEPRLLRRLQMEAQMTLHGHPLNAAREAEGQRPINSVWIWGCGPAPRQALSAGVEVDERLRAAWISGDWAAWAEAWRALDAERLRPLVPALRAGTATLSLAGERLAATLQPRPRRWPERLLAALRPARGLSNRLLERL</sequence>
<dbReference type="EMBL" id="JASVDS010000003">
    <property type="protein sequence ID" value="MDL5033071.1"/>
    <property type="molecule type" value="Genomic_DNA"/>
</dbReference>
<accession>A0ABT7LNJ5</accession>
<protein>
    <recommendedName>
        <fullName evidence="3">Phosphoglycerate mutase</fullName>
    </recommendedName>
</protein>
<evidence type="ECO:0000313" key="1">
    <source>
        <dbReference type="EMBL" id="MDL5033071.1"/>
    </source>
</evidence>
<gene>
    <name evidence="1" type="ORF">QRD43_14245</name>
</gene>
<keyword evidence="2" id="KW-1185">Reference proteome</keyword>